<feature type="domain" description="NfeD integral membrane" evidence="9">
    <location>
        <begin position="379"/>
        <end position="508"/>
    </location>
</feature>
<dbReference type="GO" id="GO:0006508">
    <property type="term" value="P:proteolysis"/>
    <property type="evidence" value="ECO:0007669"/>
    <property type="project" value="UniProtKB-KW"/>
</dbReference>
<keyword evidence="3 6" id="KW-1133">Transmembrane helix</keyword>
<comment type="subcellular location">
    <subcellularLocation>
        <location evidence="1">Membrane</location>
        <topology evidence="1">Multi-pass membrane protein</topology>
    </subcellularLocation>
</comment>
<feature type="transmembrane region" description="Helical" evidence="6">
    <location>
        <begin position="427"/>
        <end position="446"/>
    </location>
</feature>
<feature type="transmembrane region" description="Helical" evidence="6">
    <location>
        <begin position="378"/>
        <end position="394"/>
    </location>
</feature>
<dbReference type="InterPro" id="IPR056738">
    <property type="entry name" value="NfeD1b_N"/>
</dbReference>
<sequence>MKRSFRRAGLLLVLLGLMLGLAEPASEPSPEVDPPVTEAAAESEVVETEASAESNPTAASAPAKTVSSLPSGSNVAVIPIEGIIYDFTLDSLQRRIDRALADGASVIVLEIDTNGGLVTAALDISRYLKDPTEVPVPTVAWIKPKALSAGIMIAAACDEIIMAPAAQTGDCAPIVPGMNLSPTERAKAFSPIAAEFKNSAATNGYTYATFHAMCVLGVELYLIEHPDTGERLVVNQADYAVMVNGDLSASTGIPIDNSTSTPSGNIPSLPIPGSSNSQTLGPTNTTLDLAEAESYRPEDVGVWKPVISLPSGKSAPNGRFHSGVGLLFTTDDVLAADIGLSKATIQNDADLQRYLGAASVTRIDQSWSENFAGFLTKLWVRAILVVLLAIGVFLELQAPGLGIPGAIALLALVGLFGAPMIIGLADIWHILLFMVGLTLLIVEIGLGGATFGVLGVVGIIVMIGALVISVIPSTGGIPAPGMWNQLLAALLATVIAFVLGGVGIGLLMRNFGNIPGLSRLVLADAQASAGDVTEPTHLAGDEVHGNGHITVGQTGKVLSTLRPAGEAEIDGQVIDVTSLGAFLEPGTPIRVVEVTRYSIVVDAVQES</sequence>
<dbReference type="InterPro" id="IPR029045">
    <property type="entry name" value="ClpP/crotonase-like_dom_sf"/>
</dbReference>
<feature type="transmembrane region" description="Helical" evidence="6">
    <location>
        <begin position="486"/>
        <end position="508"/>
    </location>
</feature>
<keyword evidence="7" id="KW-0732">Signal</keyword>
<feature type="transmembrane region" description="Helical" evidence="6">
    <location>
        <begin position="401"/>
        <end position="421"/>
    </location>
</feature>
<comment type="caution">
    <text evidence="11">The sequence shown here is derived from an EMBL/GenBank/DDBJ whole genome shotgun (WGS) entry which is preliminary data.</text>
</comment>
<protein>
    <submittedName>
        <fullName evidence="11">Membrane-bound serine protease (ClpP class)</fullName>
    </submittedName>
</protein>
<evidence type="ECO:0000256" key="3">
    <source>
        <dbReference type="ARBA" id="ARBA00022989"/>
    </source>
</evidence>
<feature type="domain" description="NfeD-like C-terminal" evidence="8">
    <location>
        <begin position="551"/>
        <end position="595"/>
    </location>
</feature>
<keyword evidence="11" id="KW-0645">Protease</keyword>
<feature type="region of interest" description="Disordered" evidence="5">
    <location>
        <begin position="24"/>
        <end position="71"/>
    </location>
</feature>
<feature type="signal peptide" evidence="7">
    <location>
        <begin position="1"/>
        <end position="22"/>
    </location>
</feature>
<dbReference type="GO" id="GO:0005886">
    <property type="term" value="C:plasma membrane"/>
    <property type="evidence" value="ECO:0007669"/>
    <property type="project" value="TreeGrafter"/>
</dbReference>
<feature type="domain" description="NfeD1b N-terminal" evidence="10">
    <location>
        <begin position="75"/>
        <end position="224"/>
    </location>
</feature>
<evidence type="ECO:0000256" key="6">
    <source>
        <dbReference type="SAM" id="Phobius"/>
    </source>
</evidence>
<proteinExistence type="predicted"/>
<gene>
    <name evidence="11" type="ORF">HNQ40_001515</name>
</gene>
<dbReference type="PANTHER" id="PTHR33507:SF3">
    <property type="entry name" value="INNER MEMBRANE PROTEIN YBBJ"/>
    <property type="match status" value="1"/>
</dbReference>
<organism evidence="11 12">
    <name type="scientific">Algisphaera agarilytica</name>
    <dbReference type="NCBI Taxonomy" id="1385975"/>
    <lineage>
        <taxon>Bacteria</taxon>
        <taxon>Pseudomonadati</taxon>
        <taxon>Planctomycetota</taxon>
        <taxon>Phycisphaerae</taxon>
        <taxon>Phycisphaerales</taxon>
        <taxon>Phycisphaeraceae</taxon>
        <taxon>Algisphaera</taxon>
    </lineage>
</organism>
<dbReference type="Gene3D" id="2.40.50.140">
    <property type="entry name" value="Nucleic acid-binding proteins"/>
    <property type="match status" value="1"/>
</dbReference>
<dbReference type="Pfam" id="PF24961">
    <property type="entry name" value="NfeD_membrane"/>
    <property type="match status" value="1"/>
</dbReference>
<keyword evidence="4 6" id="KW-0472">Membrane</keyword>
<keyword evidence="2 6" id="KW-0812">Transmembrane</keyword>
<keyword evidence="11" id="KW-0378">Hydrolase</keyword>
<feature type="region of interest" description="Disordered" evidence="5">
    <location>
        <begin position="253"/>
        <end position="284"/>
    </location>
</feature>
<feature type="compositionally biased region" description="Polar residues" evidence="5">
    <location>
        <begin position="273"/>
        <end position="284"/>
    </location>
</feature>
<dbReference type="GO" id="GO:0008233">
    <property type="term" value="F:peptidase activity"/>
    <property type="evidence" value="ECO:0007669"/>
    <property type="project" value="UniProtKB-KW"/>
</dbReference>
<evidence type="ECO:0000313" key="12">
    <source>
        <dbReference type="Proteomes" id="UP000541810"/>
    </source>
</evidence>
<dbReference type="InterPro" id="IPR056739">
    <property type="entry name" value="NfeD_membrane"/>
</dbReference>
<evidence type="ECO:0000256" key="5">
    <source>
        <dbReference type="SAM" id="MobiDB-lite"/>
    </source>
</evidence>
<evidence type="ECO:0000259" key="10">
    <source>
        <dbReference type="Pfam" id="PF25145"/>
    </source>
</evidence>
<dbReference type="Gene3D" id="3.90.226.10">
    <property type="entry name" value="2-enoyl-CoA Hydratase, Chain A, domain 1"/>
    <property type="match status" value="1"/>
</dbReference>
<dbReference type="Proteomes" id="UP000541810">
    <property type="component" value="Unassembled WGS sequence"/>
</dbReference>
<dbReference type="CDD" id="cd07021">
    <property type="entry name" value="Clp_protease_NfeD_like"/>
    <property type="match status" value="1"/>
</dbReference>
<evidence type="ECO:0000313" key="11">
    <source>
        <dbReference type="EMBL" id="MBB6429709.1"/>
    </source>
</evidence>
<dbReference type="Pfam" id="PF01957">
    <property type="entry name" value="NfeD"/>
    <property type="match status" value="1"/>
</dbReference>
<evidence type="ECO:0000256" key="2">
    <source>
        <dbReference type="ARBA" id="ARBA00022692"/>
    </source>
</evidence>
<dbReference type="RefSeq" id="WP_184677274.1">
    <property type="nucleotide sequence ID" value="NZ_JACHGY010000001.1"/>
</dbReference>
<feature type="chain" id="PRO_5030559319" evidence="7">
    <location>
        <begin position="23"/>
        <end position="607"/>
    </location>
</feature>
<dbReference type="InterPro" id="IPR052165">
    <property type="entry name" value="Membrane_assoc_protease"/>
</dbReference>
<dbReference type="PANTHER" id="PTHR33507">
    <property type="entry name" value="INNER MEMBRANE PROTEIN YBBJ"/>
    <property type="match status" value="1"/>
</dbReference>
<dbReference type="InterPro" id="IPR012340">
    <property type="entry name" value="NA-bd_OB-fold"/>
</dbReference>
<evidence type="ECO:0000256" key="1">
    <source>
        <dbReference type="ARBA" id="ARBA00004141"/>
    </source>
</evidence>
<reference evidence="11 12" key="1">
    <citation type="submission" date="2020-08" db="EMBL/GenBank/DDBJ databases">
        <title>Genomic Encyclopedia of Type Strains, Phase IV (KMG-IV): sequencing the most valuable type-strain genomes for metagenomic binning, comparative biology and taxonomic classification.</title>
        <authorList>
            <person name="Goeker M."/>
        </authorList>
    </citation>
    <scope>NUCLEOTIDE SEQUENCE [LARGE SCALE GENOMIC DNA]</scope>
    <source>
        <strain evidence="11 12">DSM 103725</strain>
    </source>
</reference>
<evidence type="ECO:0000259" key="9">
    <source>
        <dbReference type="Pfam" id="PF24961"/>
    </source>
</evidence>
<dbReference type="AlphaFoldDB" id="A0A7X0H5P6"/>
<keyword evidence="12" id="KW-1185">Reference proteome</keyword>
<evidence type="ECO:0000256" key="7">
    <source>
        <dbReference type="SAM" id="SignalP"/>
    </source>
</evidence>
<dbReference type="SUPFAM" id="SSF52096">
    <property type="entry name" value="ClpP/crotonase"/>
    <property type="match status" value="1"/>
</dbReference>
<feature type="compositionally biased region" description="Polar residues" evidence="5">
    <location>
        <begin position="253"/>
        <end position="266"/>
    </location>
</feature>
<evidence type="ECO:0000259" key="8">
    <source>
        <dbReference type="Pfam" id="PF01957"/>
    </source>
</evidence>
<dbReference type="EMBL" id="JACHGY010000001">
    <property type="protein sequence ID" value="MBB6429709.1"/>
    <property type="molecule type" value="Genomic_DNA"/>
</dbReference>
<evidence type="ECO:0000256" key="4">
    <source>
        <dbReference type="ARBA" id="ARBA00023136"/>
    </source>
</evidence>
<feature type="transmembrane region" description="Helical" evidence="6">
    <location>
        <begin position="453"/>
        <end position="474"/>
    </location>
</feature>
<feature type="compositionally biased region" description="Low complexity" evidence="5">
    <location>
        <begin position="36"/>
        <end position="54"/>
    </location>
</feature>
<accession>A0A7X0H5P6</accession>
<dbReference type="InterPro" id="IPR002810">
    <property type="entry name" value="NfeD-like_C"/>
</dbReference>
<name>A0A7X0H5P6_9BACT</name>
<dbReference type="Pfam" id="PF25145">
    <property type="entry name" value="NfeD1b_N"/>
    <property type="match status" value="1"/>
</dbReference>